<protein>
    <submittedName>
        <fullName evidence="3">Sugar phosphate isomerase/epimerase</fullName>
    </submittedName>
</protein>
<keyword evidence="4" id="KW-1185">Reference proteome</keyword>
<dbReference type="SUPFAM" id="SSF51658">
    <property type="entry name" value="Xylose isomerase-like"/>
    <property type="match status" value="1"/>
</dbReference>
<reference evidence="3 4" key="1">
    <citation type="submission" date="2016-11" db="EMBL/GenBank/DDBJ databases">
        <authorList>
            <person name="Jaros S."/>
            <person name="Januszkiewicz K."/>
            <person name="Wedrychowicz H."/>
        </authorList>
    </citation>
    <scope>NUCLEOTIDE SEQUENCE [LARGE SCALE GENOMIC DNA]</scope>
    <source>
        <strain evidence="3 4">DSM 10068</strain>
    </source>
</reference>
<dbReference type="OrthoDB" id="9801960at2"/>
<proteinExistence type="predicted"/>
<dbReference type="InterPro" id="IPR036237">
    <property type="entry name" value="Xyl_isomerase-like_sf"/>
</dbReference>
<dbReference type="InterPro" id="IPR050417">
    <property type="entry name" value="Sugar_Epim/Isomerase"/>
</dbReference>
<dbReference type="AlphaFoldDB" id="A0A1M5X3J2"/>
<keyword evidence="1 3" id="KW-0413">Isomerase</keyword>
<dbReference type="Pfam" id="PF01261">
    <property type="entry name" value="AP_endonuc_2"/>
    <property type="match status" value="1"/>
</dbReference>
<dbReference type="InterPro" id="IPR013022">
    <property type="entry name" value="Xyl_isomerase-like_TIM-brl"/>
</dbReference>
<sequence>MNDKNISNRVYLSTVAGDAAPVAAEYGLGLELAEFCTASNMDADFNEWDAVAREKMKSADRLVLHAAFNELCPAAIDPLVLDIAKRRYRQAYELAAGYGIRRIVAHSGYVPFVYFKQYFVDRSVEFWQEFLSDKPADLTVVLENVLEDEPFMLIDVVKGVGDPRLRLCLDVGHANITKKDVTMEEWARAVVPYLGHAHLHNNRGWPDSHDPLFDGDMDLEALLHILAGGAPDATLTLEIRDSCRSSVEWLANKGFLDR</sequence>
<evidence type="ECO:0000313" key="4">
    <source>
        <dbReference type="Proteomes" id="UP000183995"/>
    </source>
</evidence>
<dbReference type="Gene3D" id="3.20.20.150">
    <property type="entry name" value="Divalent-metal-dependent TIM barrel enzymes"/>
    <property type="match status" value="1"/>
</dbReference>
<dbReference type="GO" id="GO:0016853">
    <property type="term" value="F:isomerase activity"/>
    <property type="evidence" value="ECO:0007669"/>
    <property type="project" value="UniProtKB-KW"/>
</dbReference>
<accession>A0A1M5X3J2</accession>
<feature type="domain" description="Xylose isomerase-like TIM barrel" evidence="2">
    <location>
        <begin position="29"/>
        <end position="250"/>
    </location>
</feature>
<dbReference type="RefSeq" id="WP_073077431.1">
    <property type="nucleotide sequence ID" value="NZ_FQXV01000004.1"/>
</dbReference>
<evidence type="ECO:0000256" key="1">
    <source>
        <dbReference type="ARBA" id="ARBA00023235"/>
    </source>
</evidence>
<gene>
    <name evidence="3" type="ORF">SAMN02745823_01575</name>
</gene>
<evidence type="ECO:0000259" key="2">
    <source>
        <dbReference type="Pfam" id="PF01261"/>
    </source>
</evidence>
<dbReference type="PANTHER" id="PTHR43489:SF7">
    <property type="entry name" value="3-DEHYDRO-D-GULOSIDE 4-EPIMERASE-RELATED"/>
    <property type="match status" value="1"/>
</dbReference>
<dbReference type="PANTHER" id="PTHR43489">
    <property type="entry name" value="ISOMERASE"/>
    <property type="match status" value="1"/>
</dbReference>
<organism evidence="3 4">
    <name type="scientific">Sporobacter termitidis DSM 10068</name>
    <dbReference type="NCBI Taxonomy" id="1123282"/>
    <lineage>
        <taxon>Bacteria</taxon>
        <taxon>Bacillati</taxon>
        <taxon>Bacillota</taxon>
        <taxon>Clostridia</taxon>
        <taxon>Eubacteriales</taxon>
        <taxon>Oscillospiraceae</taxon>
        <taxon>Sporobacter</taxon>
    </lineage>
</organism>
<dbReference type="EMBL" id="FQXV01000004">
    <property type="protein sequence ID" value="SHH94390.1"/>
    <property type="molecule type" value="Genomic_DNA"/>
</dbReference>
<evidence type="ECO:0000313" key="3">
    <source>
        <dbReference type="EMBL" id="SHH94390.1"/>
    </source>
</evidence>
<dbReference type="Proteomes" id="UP000183995">
    <property type="component" value="Unassembled WGS sequence"/>
</dbReference>
<name>A0A1M5X3J2_9FIRM</name>
<dbReference type="STRING" id="1123282.SAMN02745823_01575"/>